<evidence type="ECO:0000313" key="11">
    <source>
        <dbReference type="Proteomes" id="UP000565724"/>
    </source>
</evidence>
<dbReference type="Proteomes" id="UP000565724">
    <property type="component" value="Unassembled WGS sequence"/>
</dbReference>
<keyword evidence="11" id="KW-1185">Reference proteome</keyword>
<dbReference type="AlphaFoldDB" id="A0A7Y6A430"/>
<evidence type="ECO:0000313" key="10">
    <source>
        <dbReference type="EMBL" id="NUU18525.1"/>
    </source>
</evidence>
<protein>
    <submittedName>
        <fullName evidence="10">Alkaline phosphatase</fullName>
    </submittedName>
</protein>
<evidence type="ECO:0000256" key="1">
    <source>
        <dbReference type="ARBA" id="ARBA00005984"/>
    </source>
</evidence>
<feature type="binding site" evidence="8">
    <location>
        <position position="333"/>
    </location>
    <ligand>
        <name>Zn(2+)</name>
        <dbReference type="ChEBI" id="CHEBI:29105"/>
        <label>2</label>
    </ligand>
</feature>
<dbReference type="CDD" id="cd16012">
    <property type="entry name" value="ALP"/>
    <property type="match status" value="1"/>
</dbReference>
<evidence type="ECO:0000256" key="6">
    <source>
        <dbReference type="ARBA" id="ARBA00022842"/>
    </source>
</evidence>
<reference evidence="10 11" key="1">
    <citation type="submission" date="2020-05" db="EMBL/GenBank/DDBJ databases">
        <title>Genome Sequencing of Type Strains.</title>
        <authorList>
            <person name="Lemaire J.F."/>
            <person name="Inderbitzin P."/>
            <person name="Gregorio O.A."/>
            <person name="Collins S.B."/>
            <person name="Wespe N."/>
            <person name="Knight-Connoni V."/>
        </authorList>
    </citation>
    <scope>NUCLEOTIDE SEQUENCE [LARGE SCALE GENOMIC DNA]</scope>
    <source>
        <strain evidence="10 11">ATCC 25174</strain>
    </source>
</reference>
<name>A0A7Y6A430_9CELL</name>
<dbReference type="PROSITE" id="PS00123">
    <property type="entry name" value="ALKALINE_PHOSPHATASE"/>
    <property type="match status" value="1"/>
</dbReference>
<keyword evidence="6 8" id="KW-0460">Magnesium</keyword>
<evidence type="ECO:0000256" key="4">
    <source>
        <dbReference type="ARBA" id="ARBA00022801"/>
    </source>
</evidence>
<dbReference type="SMART" id="SM00098">
    <property type="entry name" value="alkPPc"/>
    <property type="match status" value="1"/>
</dbReference>
<feature type="binding site" evidence="8">
    <location>
        <position position="295"/>
    </location>
    <ligand>
        <name>Zn(2+)</name>
        <dbReference type="ChEBI" id="CHEBI:29105"/>
        <label>2</label>
    </ligand>
</feature>
<feature type="active site" description="Phosphoserine intermediate" evidence="7">
    <location>
        <position position="91"/>
    </location>
</feature>
<feature type="binding site" evidence="8">
    <location>
        <position position="144"/>
    </location>
    <ligand>
        <name>Mg(2+)</name>
        <dbReference type="ChEBI" id="CHEBI:18420"/>
    </ligand>
</feature>
<comment type="cofactor">
    <cofactor evidence="8">
        <name>Zn(2+)</name>
        <dbReference type="ChEBI" id="CHEBI:29105"/>
    </cofactor>
    <text evidence="8">Binds 2 Zn(2+) ions.</text>
</comment>
<comment type="caution">
    <text evidence="10">The sequence shown here is derived from an EMBL/GenBank/DDBJ whole genome shotgun (WGS) entry which is preliminary data.</text>
</comment>
<gene>
    <name evidence="10" type="ORF">HP550_14810</name>
</gene>
<evidence type="ECO:0000256" key="5">
    <source>
        <dbReference type="ARBA" id="ARBA00022833"/>
    </source>
</evidence>
<dbReference type="PRINTS" id="PR00113">
    <property type="entry name" value="ALKPHPHTASE"/>
</dbReference>
<dbReference type="InterPro" id="IPR001952">
    <property type="entry name" value="Alkaline_phosphatase"/>
</dbReference>
<organism evidence="10 11">
    <name type="scientific">Cellulomonas humilata</name>
    <dbReference type="NCBI Taxonomy" id="144055"/>
    <lineage>
        <taxon>Bacteria</taxon>
        <taxon>Bacillati</taxon>
        <taxon>Actinomycetota</taxon>
        <taxon>Actinomycetes</taxon>
        <taxon>Micrococcales</taxon>
        <taxon>Cellulomonadaceae</taxon>
        <taxon>Cellulomonas</taxon>
    </lineage>
</organism>
<feature type="binding site" evidence="8">
    <location>
        <position position="286"/>
    </location>
    <ligand>
        <name>Mg(2+)</name>
        <dbReference type="ChEBI" id="CHEBI:18420"/>
    </ligand>
</feature>
<dbReference type="Gene3D" id="3.40.720.10">
    <property type="entry name" value="Alkaline Phosphatase, subunit A"/>
    <property type="match status" value="1"/>
</dbReference>
<comment type="cofactor">
    <cofactor evidence="8">
        <name>Mg(2+)</name>
        <dbReference type="ChEBI" id="CHEBI:18420"/>
    </cofactor>
    <text evidence="8">Binds 1 Mg(2+) ion.</text>
</comment>
<keyword evidence="4" id="KW-0378">Hydrolase</keyword>
<feature type="binding site" evidence="8">
    <location>
        <position position="45"/>
    </location>
    <ligand>
        <name>Mg(2+)</name>
        <dbReference type="ChEBI" id="CHEBI:18420"/>
    </ligand>
</feature>
<accession>A0A7Y6A430</accession>
<proteinExistence type="inferred from homology"/>
<evidence type="ECO:0000256" key="7">
    <source>
        <dbReference type="PIRSR" id="PIRSR601952-1"/>
    </source>
</evidence>
<dbReference type="GO" id="GO:0046872">
    <property type="term" value="F:metal ion binding"/>
    <property type="evidence" value="ECO:0007669"/>
    <property type="project" value="UniProtKB-KW"/>
</dbReference>
<dbReference type="Pfam" id="PF00245">
    <property type="entry name" value="Alk_phosphatase"/>
    <property type="match status" value="1"/>
</dbReference>
<feature type="binding site" evidence="8">
    <location>
        <position position="387"/>
    </location>
    <ligand>
        <name>Zn(2+)</name>
        <dbReference type="ChEBI" id="CHEBI:29105"/>
        <label>2</label>
    </ligand>
</feature>
<keyword evidence="2" id="KW-0597">Phosphoprotein</keyword>
<dbReference type="PANTHER" id="PTHR11596:SF5">
    <property type="entry name" value="ALKALINE PHOSPHATASE"/>
    <property type="match status" value="1"/>
</dbReference>
<keyword evidence="3 8" id="KW-0479">Metal-binding</keyword>
<keyword evidence="5 8" id="KW-0862">Zinc</keyword>
<feature type="binding site" evidence="8">
    <location>
        <position position="291"/>
    </location>
    <ligand>
        <name>Zn(2+)</name>
        <dbReference type="ChEBI" id="CHEBI:29105"/>
        <label>2</label>
    </ligand>
</feature>
<comment type="similarity">
    <text evidence="1 9">Belongs to the alkaline phosphatase family.</text>
</comment>
<feature type="binding site" evidence="8">
    <location>
        <position position="45"/>
    </location>
    <ligand>
        <name>Zn(2+)</name>
        <dbReference type="ChEBI" id="CHEBI:29105"/>
        <label>2</label>
    </ligand>
</feature>
<feature type="binding site" evidence="8">
    <location>
        <position position="334"/>
    </location>
    <ligand>
        <name>Zn(2+)</name>
        <dbReference type="ChEBI" id="CHEBI:29105"/>
        <label>2</label>
    </ligand>
</feature>
<dbReference type="InterPro" id="IPR018299">
    <property type="entry name" value="Alkaline_phosphatase_AS"/>
</dbReference>
<dbReference type="InterPro" id="IPR017850">
    <property type="entry name" value="Alkaline_phosphatase_core_sf"/>
</dbReference>
<evidence type="ECO:0000256" key="2">
    <source>
        <dbReference type="ARBA" id="ARBA00022553"/>
    </source>
</evidence>
<evidence type="ECO:0000256" key="3">
    <source>
        <dbReference type="ARBA" id="ARBA00022723"/>
    </source>
</evidence>
<dbReference type="EMBL" id="JABMCI010000067">
    <property type="protein sequence ID" value="NUU18525.1"/>
    <property type="molecule type" value="Genomic_DNA"/>
</dbReference>
<feature type="binding site" evidence="8">
    <location>
        <position position="142"/>
    </location>
    <ligand>
        <name>Mg(2+)</name>
        <dbReference type="ChEBI" id="CHEBI:18420"/>
    </ligand>
</feature>
<dbReference type="GO" id="GO:0004035">
    <property type="term" value="F:alkaline phosphatase activity"/>
    <property type="evidence" value="ECO:0007669"/>
    <property type="project" value="TreeGrafter"/>
</dbReference>
<dbReference type="SUPFAM" id="SSF53649">
    <property type="entry name" value="Alkaline phosphatase-like"/>
    <property type="match status" value="1"/>
</dbReference>
<evidence type="ECO:0000256" key="8">
    <source>
        <dbReference type="PIRSR" id="PIRSR601952-2"/>
    </source>
</evidence>
<sequence length="425" mass="44103">MGAGGAAVLAAGLATGGVAAGGDSVDRGRGNDRVVAKNVIFMVGDGLSLAAREATRLATVGQDGQLEMDSLRYAGWTHTDSADLEEAVTDSAAGATAFAAGVRTYNGAVSVDVNGAPVKTLLEHANDLRKATGLVSTAQVTDATPAAFGSHVPDRGDQSEIARQFIEVTKPDVILGGGEDWWYPVGDPGAYPDDPADPRPEVSKSTIGNLVELAEGAGYDYVSTPAELAATDSDKILGLFANEEMFEQFPEGQGDEYAPVVPLTDMTAKALDVLSQDRRGFFLMVEEEAIDEMEHANNGALTLKAGQALDATVALVRQFAASHPGTLVVVVGDHETGGLAIENVSSTDESGDPTSTVPGVLQSLEDGPFPIANSDLEFTIDWTTSGHTGAATPLTAEGPGAERLARSQDNTDVFTVVLDAMRGRR</sequence>
<evidence type="ECO:0000256" key="9">
    <source>
        <dbReference type="RuleBase" id="RU003946"/>
    </source>
</evidence>
<dbReference type="PANTHER" id="PTHR11596">
    <property type="entry name" value="ALKALINE PHOSPHATASE"/>
    <property type="match status" value="1"/>
</dbReference>